<dbReference type="InterPro" id="IPR018770">
    <property type="entry name" value="ChloroindolylP_hydrolase"/>
</dbReference>
<feature type="transmembrane region" description="Helical" evidence="2">
    <location>
        <begin position="34"/>
        <end position="54"/>
    </location>
</feature>
<dbReference type="KEGG" id="aht:ANTHELSMS3_01570"/>
<gene>
    <name evidence="3" type="ORF">ANTHELSMS3_01570</name>
</gene>
<feature type="transmembrane region" description="Helical" evidence="2">
    <location>
        <begin position="101"/>
        <end position="120"/>
    </location>
</feature>
<protein>
    <submittedName>
        <fullName evidence="3">5-bromo-4-chloroindolyl phosphate hydrolysis protein</fullName>
    </submittedName>
</protein>
<accession>A0A222E264</accession>
<dbReference type="RefSeq" id="WP_094034372.1">
    <property type="nucleotide sequence ID" value="NZ_CP022540.1"/>
</dbReference>
<feature type="transmembrane region" description="Helical" evidence="2">
    <location>
        <begin position="60"/>
        <end position="80"/>
    </location>
</feature>
<name>A0A222E264_9RHOB</name>
<dbReference type="OrthoDB" id="7375296at2"/>
<evidence type="ECO:0000313" key="4">
    <source>
        <dbReference type="Proteomes" id="UP000203589"/>
    </source>
</evidence>
<dbReference type="Proteomes" id="UP000203589">
    <property type="component" value="Chromosome"/>
</dbReference>
<keyword evidence="2" id="KW-0472">Membrane</keyword>
<reference evidence="3 4" key="1">
    <citation type="submission" date="2017-07" db="EMBL/GenBank/DDBJ databases">
        <title>Genome Sequence of Antarctobacter heliothermus Strain SMS3 Isolated from a culture of the Diatom Skeletonema marinoi.</title>
        <authorList>
            <person name="Topel M."/>
            <person name="Pinder M.I.M."/>
            <person name="Johansson O.N."/>
            <person name="Kourtchenko O."/>
            <person name="Godhe A."/>
            <person name="Clarke A.K."/>
        </authorList>
    </citation>
    <scope>NUCLEOTIDE SEQUENCE [LARGE SCALE GENOMIC DNA]</scope>
    <source>
        <strain evidence="3 4">SMS3</strain>
    </source>
</reference>
<organism evidence="3 4">
    <name type="scientific">Antarctobacter heliothermus</name>
    <dbReference type="NCBI Taxonomy" id="74033"/>
    <lineage>
        <taxon>Bacteria</taxon>
        <taxon>Pseudomonadati</taxon>
        <taxon>Pseudomonadota</taxon>
        <taxon>Alphaproteobacteria</taxon>
        <taxon>Rhodobacterales</taxon>
        <taxon>Roseobacteraceae</taxon>
        <taxon>Antarctobacter</taxon>
    </lineage>
</organism>
<keyword evidence="4" id="KW-1185">Reference proteome</keyword>
<keyword evidence="2" id="KW-1133">Transmembrane helix</keyword>
<keyword evidence="2" id="KW-0812">Transmembrane</keyword>
<feature type="transmembrane region" description="Helical" evidence="2">
    <location>
        <begin position="126"/>
        <end position="146"/>
    </location>
</feature>
<dbReference type="Pfam" id="PF10112">
    <property type="entry name" value="Halogen_Hydrol"/>
    <property type="match status" value="1"/>
</dbReference>
<evidence type="ECO:0000313" key="3">
    <source>
        <dbReference type="EMBL" id="ASP20266.1"/>
    </source>
</evidence>
<dbReference type="AlphaFoldDB" id="A0A222E264"/>
<evidence type="ECO:0000256" key="1">
    <source>
        <dbReference type="SAM" id="MobiDB-lite"/>
    </source>
</evidence>
<evidence type="ECO:0000256" key="2">
    <source>
        <dbReference type="SAM" id="Phobius"/>
    </source>
</evidence>
<proteinExistence type="predicted"/>
<feature type="region of interest" description="Disordered" evidence="1">
    <location>
        <begin position="1"/>
        <end position="26"/>
    </location>
</feature>
<sequence>MAQRFGGKHSPDGASGGPDDRPRDERPAYHRARVAPAGARSNVLFIPGVILAILSINDGAVGMAVGLAGAAALVLGAWLLRDGLLAEAAFLDRKVARRPAIPRKIFAAILCGIGAGLAAWRSEPGLIAPLIFGGAAGALHLGAFGIDPLKDKGMEGIDTFTQDRVARVVNEAESYLSAMTDAVKRAGDRQVEARVERFVTKVREMIRTVEEDPRDLTGAKKFLSVYLMGARDATVKFADVFARSNDRAARSDYMMLLTDLEESFDKKTDKLLADNNEDLNVEIEVLRDRLQREGVHLDRR</sequence>
<dbReference type="EMBL" id="CP022540">
    <property type="protein sequence ID" value="ASP20266.1"/>
    <property type="molecule type" value="Genomic_DNA"/>
</dbReference>